<dbReference type="SUPFAM" id="SSF57196">
    <property type="entry name" value="EGF/Laminin"/>
    <property type="match status" value="3"/>
</dbReference>
<organism evidence="12">
    <name type="scientific">Clytia hemisphaerica</name>
    <dbReference type="NCBI Taxonomy" id="252671"/>
    <lineage>
        <taxon>Eukaryota</taxon>
        <taxon>Metazoa</taxon>
        <taxon>Cnidaria</taxon>
        <taxon>Hydrozoa</taxon>
        <taxon>Hydroidolina</taxon>
        <taxon>Leptothecata</taxon>
        <taxon>Obeliida</taxon>
        <taxon>Clytiidae</taxon>
        <taxon>Clytia</taxon>
    </lineage>
</organism>
<name>A0A069DMX8_9CNID</name>
<dbReference type="PANTHER" id="PTHR10574">
    <property type="entry name" value="NETRIN/LAMININ-RELATED"/>
    <property type="match status" value="1"/>
</dbReference>
<dbReference type="SMART" id="SM00180">
    <property type="entry name" value="EGF_Lam"/>
    <property type="match status" value="3"/>
</dbReference>
<dbReference type="GO" id="GO:0009887">
    <property type="term" value="P:animal organ morphogenesis"/>
    <property type="evidence" value="ECO:0007669"/>
    <property type="project" value="TreeGrafter"/>
</dbReference>
<dbReference type="PROSITE" id="PS50027">
    <property type="entry name" value="EGF_LAM_2"/>
    <property type="match status" value="2"/>
</dbReference>
<evidence type="ECO:0000256" key="4">
    <source>
        <dbReference type="ARBA" id="ARBA00022729"/>
    </source>
</evidence>
<dbReference type="EMBL" id="GBGP01000335">
    <property type="protein sequence ID" value="JAC84867.1"/>
    <property type="molecule type" value="mRNA"/>
</dbReference>
<feature type="domain" description="Laminin EGF-like" evidence="11">
    <location>
        <begin position="27"/>
        <end position="77"/>
    </location>
</feature>
<feature type="disulfide bond" evidence="10">
    <location>
        <begin position="48"/>
        <end position="57"/>
    </location>
</feature>
<dbReference type="GO" id="GO:0005604">
    <property type="term" value="C:basement membrane"/>
    <property type="evidence" value="ECO:0007669"/>
    <property type="project" value="UniProtKB-SubCell"/>
</dbReference>
<comment type="subcellular location">
    <subcellularLocation>
        <location evidence="1">Secreted</location>
        <location evidence="1">Extracellular space</location>
        <location evidence="1">Extracellular matrix</location>
        <location evidence="1">Basement membrane</location>
    </subcellularLocation>
</comment>
<keyword evidence="8" id="KW-0325">Glycoprotein</keyword>
<evidence type="ECO:0000256" key="10">
    <source>
        <dbReference type="PROSITE-ProRule" id="PRU00460"/>
    </source>
</evidence>
<proteinExistence type="evidence at transcript level"/>
<keyword evidence="4" id="KW-0732">Signal</keyword>
<dbReference type="CDD" id="cd00055">
    <property type="entry name" value="EGF_Lam"/>
    <property type="match status" value="2"/>
</dbReference>
<evidence type="ECO:0000256" key="3">
    <source>
        <dbReference type="ARBA" id="ARBA00022530"/>
    </source>
</evidence>
<dbReference type="FunFam" id="2.10.25.10:FF:000388">
    <property type="entry name" value="Laminin subunit alpha"/>
    <property type="match status" value="1"/>
</dbReference>
<accession>A0A069DMX8</accession>
<dbReference type="GO" id="GO:0009888">
    <property type="term" value="P:tissue development"/>
    <property type="evidence" value="ECO:0007669"/>
    <property type="project" value="TreeGrafter"/>
</dbReference>
<evidence type="ECO:0000313" key="12">
    <source>
        <dbReference type="EMBL" id="JAC84867.1"/>
    </source>
</evidence>
<feature type="domain" description="Laminin EGF-like" evidence="11">
    <location>
        <begin position="1"/>
        <end position="26"/>
    </location>
</feature>
<feature type="disulfide bond" evidence="10">
    <location>
        <begin position="2"/>
        <end position="11"/>
    </location>
</feature>
<keyword evidence="9 10" id="KW-0424">Laminin EGF-like domain</keyword>
<protein>
    <submittedName>
        <fullName evidence="12">Laminin protein</fullName>
    </submittedName>
</protein>
<keyword evidence="3" id="KW-0272">Extracellular matrix</keyword>
<dbReference type="Gene3D" id="2.10.25.10">
    <property type="entry name" value="Laminin"/>
    <property type="match status" value="2"/>
</dbReference>
<sequence length="137" mass="14791">RCKPNYEGKNCDRCAAGFYGFPNCQPCECDDEGSRGSTCNPTTGQCSCKSIYTGRQCDRCLSGFYGFPRCDQCSCNPAGTRSDDGGTFGDCSSSNIGQCVCKRNVEGIECNECKQGFFNLQENNPSGCSDCDCYQPG</sequence>
<evidence type="ECO:0000256" key="5">
    <source>
        <dbReference type="ARBA" id="ARBA00022737"/>
    </source>
</evidence>
<dbReference type="FunFam" id="2.10.25.10:FF:000209">
    <property type="entry name" value="Laminin subunit alpha 5"/>
    <property type="match status" value="1"/>
</dbReference>
<dbReference type="PANTHER" id="PTHR10574:SF444">
    <property type="entry name" value="BASEMENT MEMBRANE-SPECIFIC HEPARAN SULFATE PROTEOGLYCAN CORE PROTEIN"/>
    <property type="match status" value="1"/>
</dbReference>
<keyword evidence="6" id="KW-0084">Basement membrane</keyword>
<keyword evidence="2" id="KW-0964">Secreted</keyword>
<dbReference type="AlphaFoldDB" id="A0A069DMX8"/>
<feature type="disulfide bond" evidence="10">
    <location>
        <begin position="27"/>
        <end position="39"/>
    </location>
</feature>
<comment type="caution">
    <text evidence="10">Lacks conserved residue(s) required for the propagation of feature annotation.</text>
</comment>
<evidence type="ECO:0000256" key="8">
    <source>
        <dbReference type="ARBA" id="ARBA00023180"/>
    </source>
</evidence>
<feature type="non-terminal residue" evidence="12">
    <location>
        <position position="1"/>
    </location>
</feature>
<evidence type="ECO:0000256" key="6">
    <source>
        <dbReference type="ARBA" id="ARBA00022869"/>
    </source>
</evidence>
<dbReference type="InterPro" id="IPR002049">
    <property type="entry name" value="LE_dom"/>
</dbReference>
<keyword evidence="5" id="KW-0677">Repeat</keyword>
<keyword evidence="7 10" id="KW-1015">Disulfide bond</keyword>
<evidence type="ECO:0000256" key="7">
    <source>
        <dbReference type="ARBA" id="ARBA00023157"/>
    </source>
</evidence>
<dbReference type="InterPro" id="IPR050440">
    <property type="entry name" value="Laminin/Netrin_ECM"/>
</dbReference>
<dbReference type="PRINTS" id="PR00011">
    <property type="entry name" value="EGFLAMININ"/>
</dbReference>
<evidence type="ECO:0000256" key="2">
    <source>
        <dbReference type="ARBA" id="ARBA00022525"/>
    </source>
</evidence>
<dbReference type="PROSITE" id="PS01248">
    <property type="entry name" value="EGF_LAM_1"/>
    <property type="match status" value="2"/>
</dbReference>
<feature type="non-terminal residue" evidence="12">
    <location>
        <position position="137"/>
    </location>
</feature>
<evidence type="ECO:0000256" key="1">
    <source>
        <dbReference type="ARBA" id="ARBA00004302"/>
    </source>
</evidence>
<evidence type="ECO:0000259" key="11">
    <source>
        <dbReference type="PROSITE" id="PS50027"/>
    </source>
</evidence>
<reference evidence="12" key="1">
    <citation type="journal article" date="2014" name="PLoS Genet.">
        <title>Differential Responses to Wnt and PCP Disruption Predict Expression and Developmental Function of Conserved and Novel Genes in a Cnidarian.</title>
        <authorList>
            <person name="Lapebie P."/>
            <person name="Ruggiero A."/>
            <person name="Barreau C."/>
            <person name="Chevalier S."/>
            <person name="Chang P."/>
            <person name="Dru P."/>
            <person name="Houliston E."/>
            <person name="Momose T."/>
        </authorList>
    </citation>
    <scope>NUCLEOTIDE SEQUENCE</scope>
</reference>
<dbReference type="Gene3D" id="2.170.300.10">
    <property type="entry name" value="Tie2 ligand-binding domain superfamily"/>
    <property type="match status" value="1"/>
</dbReference>
<feature type="disulfide bond" evidence="10">
    <location>
        <begin position="29"/>
        <end position="46"/>
    </location>
</feature>
<dbReference type="Pfam" id="PF00053">
    <property type="entry name" value="EGF_laminin"/>
    <property type="match status" value="3"/>
</dbReference>
<evidence type="ECO:0000256" key="9">
    <source>
        <dbReference type="ARBA" id="ARBA00023292"/>
    </source>
</evidence>